<dbReference type="EMBL" id="CP032152">
    <property type="protein sequence ID" value="AXY68475.1"/>
    <property type="molecule type" value="Genomic_DNA"/>
</dbReference>
<protein>
    <submittedName>
        <fullName evidence="1">Metallophosphoesterase</fullName>
    </submittedName>
</protein>
<dbReference type="CDD" id="cd00838">
    <property type="entry name" value="MPP_superfamily"/>
    <property type="match status" value="1"/>
</dbReference>
<dbReference type="AlphaFoldDB" id="A0A3B7MFZ0"/>
<keyword evidence="2" id="KW-1185">Reference proteome</keyword>
<dbReference type="Gene3D" id="3.60.21.10">
    <property type="match status" value="1"/>
</dbReference>
<accession>A0A3B7MFZ0</accession>
<dbReference type="KEGG" id="tsq:D3A95_11590"/>
<dbReference type="RefSeq" id="WP_181495130.1">
    <property type="nucleotide sequence ID" value="NZ_CP032152.1"/>
</dbReference>
<reference evidence="2" key="1">
    <citation type="submission" date="2018-09" db="EMBL/GenBank/DDBJ databases">
        <title>Complete genome sequence of thermophilic cyanobacteria strain Thermosynechococcus elongatus PKUAC-SCTE542.</title>
        <authorList>
            <person name="Liang Y."/>
            <person name="Tang J."/>
            <person name="Daroch M."/>
        </authorList>
    </citation>
    <scope>NUCLEOTIDE SEQUENCE [LARGE SCALE GENOMIC DNA]</scope>
    <source>
        <strain evidence="2">E542</strain>
    </source>
</reference>
<proteinExistence type="predicted"/>
<dbReference type="InterPro" id="IPR029052">
    <property type="entry name" value="Metallo-depent_PP-like"/>
</dbReference>
<evidence type="ECO:0000313" key="2">
    <source>
        <dbReference type="Proteomes" id="UP000261812"/>
    </source>
</evidence>
<evidence type="ECO:0000313" key="1">
    <source>
        <dbReference type="EMBL" id="AXY68475.1"/>
    </source>
</evidence>
<sequence length="234" mass="25839">MITHWAILSGIEGNLRALEAVLKDLQRQRPPVTTLYVLGDIIGLKGQNDAVVQRLQMPDLEPLEPQICIGWWEEQCFNLFGVGMSGEVPELIAEQGEAAVGQLWESISRSSVQWLRSLPFGFHELDCLLVHGSPVSASEVLTPATSPALLCDRLIRADANQLFCGRSGELFDCWISAEGLTAEVRTLDGTEQQAFELPQRRLIGVGSVGRQLGIASYVLYQPGSNYLKQCVIRY</sequence>
<gene>
    <name evidence="1" type="ORF">D3A95_11590</name>
</gene>
<organism evidence="1 2">
    <name type="scientific">Thermosynechococcus sichuanensis E542</name>
    <dbReference type="NCBI Taxonomy" id="2016101"/>
    <lineage>
        <taxon>Bacteria</taxon>
        <taxon>Bacillati</taxon>
        <taxon>Cyanobacteriota</taxon>
        <taxon>Cyanophyceae</taxon>
        <taxon>Acaryochloridales</taxon>
        <taxon>Thermosynechococcaceae</taxon>
        <taxon>Thermosynechococcus</taxon>
        <taxon>Thermosynechococcus sichuanensis</taxon>
    </lineage>
</organism>
<name>A0A3B7MFZ0_9CYAN</name>
<dbReference type="SUPFAM" id="SSF56300">
    <property type="entry name" value="Metallo-dependent phosphatases"/>
    <property type="match status" value="1"/>
</dbReference>
<dbReference type="Proteomes" id="UP000261812">
    <property type="component" value="Chromosome"/>
</dbReference>